<proteinExistence type="inferred from homology"/>
<dbReference type="GeneID" id="77471142"/>
<keyword evidence="3 9" id="KW-0812">Transmembrane</keyword>
<evidence type="ECO:0000256" key="4">
    <source>
        <dbReference type="ARBA" id="ARBA00022989"/>
    </source>
</evidence>
<comment type="cofactor">
    <cofactor evidence="7">
        <name>Mn(2+)</name>
        <dbReference type="ChEBI" id="CHEBI:29035"/>
    </cofactor>
    <text evidence="7">For phosphodiesterase activity, probably binds 2 Mn(2+) per subunit.</text>
</comment>
<dbReference type="EC" id="3.1.4.-" evidence="6"/>
<keyword evidence="2 6" id="KW-1003">Cell membrane</keyword>
<evidence type="ECO:0000259" key="10">
    <source>
        <dbReference type="Pfam" id="PF01368"/>
    </source>
</evidence>
<keyword evidence="6" id="KW-0378">Hydrolase</keyword>
<dbReference type="InterPro" id="IPR003156">
    <property type="entry name" value="DHHA1_dom"/>
</dbReference>
<feature type="binding site" evidence="7">
    <location>
        <position position="416"/>
    </location>
    <ligand>
        <name>Mn(2+)</name>
        <dbReference type="ChEBI" id="CHEBI:29035"/>
        <label>1</label>
    </ligand>
</feature>
<comment type="similarity">
    <text evidence="6">Belongs to the GdpP/PdeA phosphodiesterase family.</text>
</comment>
<keyword evidence="7" id="KW-0464">Manganese</keyword>
<accession>A0A2T3FXB2</accession>
<reference evidence="14" key="1">
    <citation type="submission" date="2018-03" db="EMBL/GenBank/DDBJ databases">
        <title>Lachnoclostridium SNUG30370 gen.nov., sp.nov., isolated from human faeces.</title>
        <authorList>
            <person name="Seo B."/>
            <person name="Jeon K."/>
            <person name="Ko G."/>
        </authorList>
    </citation>
    <scope>NUCLEOTIDE SEQUENCE [LARGE SCALE GENOMIC DNA]</scope>
    <source>
        <strain evidence="14">SNUG30370</strain>
    </source>
</reference>
<dbReference type="GO" id="GO:0046872">
    <property type="term" value="F:metal ion binding"/>
    <property type="evidence" value="ECO:0007669"/>
    <property type="project" value="UniProtKB-KW"/>
</dbReference>
<gene>
    <name evidence="13" type="ORF">C7U55_08575</name>
</gene>
<dbReference type="FunFam" id="3.90.1640.10:FF:000002">
    <property type="entry name" value="Cyclic-di-AMP phosphodiesterase"/>
    <property type="match status" value="1"/>
</dbReference>
<evidence type="ECO:0000256" key="6">
    <source>
        <dbReference type="PIRNR" id="PIRNR026583"/>
    </source>
</evidence>
<dbReference type="GO" id="GO:0005886">
    <property type="term" value="C:plasma membrane"/>
    <property type="evidence" value="ECO:0007669"/>
    <property type="project" value="UniProtKB-SubCell"/>
</dbReference>
<keyword evidence="8" id="KW-0175">Coiled coil</keyword>
<dbReference type="Gene3D" id="3.10.310.30">
    <property type="match status" value="1"/>
</dbReference>
<feature type="binding site" evidence="7">
    <location>
        <position position="416"/>
    </location>
    <ligand>
        <name>Mn(2+)</name>
        <dbReference type="ChEBI" id="CHEBI:29035"/>
        <label>2</label>
    </ligand>
</feature>
<evidence type="ECO:0000256" key="2">
    <source>
        <dbReference type="ARBA" id="ARBA00022475"/>
    </source>
</evidence>
<dbReference type="Gene3D" id="3.30.450.20">
    <property type="entry name" value="PAS domain"/>
    <property type="match status" value="1"/>
</dbReference>
<feature type="domain" description="DDH" evidence="10">
    <location>
        <begin position="335"/>
        <end position="492"/>
    </location>
</feature>
<dbReference type="Pfam" id="PF24898">
    <property type="entry name" value="GGDEF_GdpP"/>
    <property type="match status" value="1"/>
</dbReference>
<dbReference type="AlphaFoldDB" id="A0A2T3FXB2"/>
<evidence type="ECO:0000256" key="8">
    <source>
        <dbReference type="SAM" id="Coils"/>
    </source>
</evidence>
<evidence type="ECO:0000313" key="14">
    <source>
        <dbReference type="Proteomes" id="UP000241201"/>
    </source>
</evidence>
<evidence type="ECO:0000259" key="11">
    <source>
        <dbReference type="Pfam" id="PF02272"/>
    </source>
</evidence>
<comment type="caution">
    <text evidence="13">The sequence shown here is derived from an EMBL/GenBank/DDBJ whole genome shotgun (WGS) entry which is preliminary data.</text>
</comment>
<evidence type="ECO:0000256" key="1">
    <source>
        <dbReference type="ARBA" id="ARBA00004651"/>
    </source>
</evidence>
<dbReference type="GO" id="GO:0003676">
    <property type="term" value="F:nucleic acid binding"/>
    <property type="evidence" value="ECO:0007669"/>
    <property type="project" value="UniProtKB-UniRule"/>
</dbReference>
<feature type="binding site" evidence="7">
    <location>
        <position position="440"/>
    </location>
    <ligand>
        <name>Mn(2+)</name>
        <dbReference type="ChEBI" id="CHEBI:29035"/>
        <label>2</label>
    </ligand>
</feature>
<evidence type="ECO:0000256" key="7">
    <source>
        <dbReference type="PIRSR" id="PIRSR026583-50"/>
    </source>
</evidence>
<keyword evidence="14" id="KW-1185">Reference proteome</keyword>
<feature type="domain" description="Cyclic-di-AMP phosphodiesterase GdpP-like PAS" evidence="12">
    <location>
        <begin position="77"/>
        <end position="156"/>
    </location>
</feature>
<dbReference type="Pfam" id="PF01368">
    <property type="entry name" value="DHH"/>
    <property type="match status" value="1"/>
</dbReference>
<dbReference type="PANTHER" id="PTHR47618">
    <property type="entry name" value="BIFUNCTIONAL OLIGORIBONUCLEASE AND PAP PHOSPHATASE NRNA"/>
    <property type="match status" value="1"/>
</dbReference>
<dbReference type="RefSeq" id="WP_106988215.1">
    <property type="nucleotide sequence ID" value="NZ_PYLP01000010.1"/>
</dbReference>
<dbReference type="PIRSF" id="PIRSF026583">
    <property type="entry name" value="YybT"/>
    <property type="match status" value="1"/>
</dbReference>
<dbReference type="InterPro" id="IPR038763">
    <property type="entry name" value="DHH_sf"/>
</dbReference>
<keyword evidence="5 6" id="KW-0472">Membrane</keyword>
<feature type="binding site" evidence="7">
    <location>
        <position position="347"/>
    </location>
    <ligand>
        <name>Mn(2+)</name>
        <dbReference type="ChEBI" id="CHEBI:29035"/>
        <label>2</label>
    </ligand>
</feature>
<dbReference type="Proteomes" id="UP000241201">
    <property type="component" value="Unassembled WGS sequence"/>
</dbReference>
<feature type="binding site" evidence="7">
    <location>
        <position position="495"/>
    </location>
    <ligand>
        <name>Mn(2+)</name>
        <dbReference type="ChEBI" id="CHEBI:29035"/>
        <label>2</label>
    </ligand>
</feature>
<dbReference type="InterPro" id="IPR014528">
    <property type="entry name" value="GdpP/PdeA"/>
</dbReference>
<dbReference type="Pfam" id="PF02272">
    <property type="entry name" value="DHHA1"/>
    <property type="match status" value="1"/>
</dbReference>
<comment type="catalytic activity">
    <reaction evidence="6">
        <text>3',3'-c-di-AMP + H2O = 5'-O-phosphonoadenylyl-(3'-&gt;5')-adenosine + H(+)</text>
        <dbReference type="Rhea" id="RHEA:54420"/>
        <dbReference type="ChEBI" id="CHEBI:15377"/>
        <dbReference type="ChEBI" id="CHEBI:15378"/>
        <dbReference type="ChEBI" id="CHEBI:71500"/>
        <dbReference type="ChEBI" id="CHEBI:138171"/>
    </reaction>
</comment>
<dbReference type="InterPro" id="IPR001667">
    <property type="entry name" value="DDH_dom"/>
</dbReference>
<feature type="transmembrane region" description="Helical" evidence="9">
    <location>
        <begin position="12"/>
        <end position="30"/>
    </location>
</feature>
<comment type="function">
    <text evidence="6">Has phosphodiesterase (PDE) activity against cyclic-di-AMP (c-di-AMP).</text>
</comment>
<name>A0A2T3FXB2_9FIRM</name>
<dbReference type="Pfam" id="PF21370">
    <property type="entry name" value="PAS_GdpP"/>
    <property type="match status" value="1"/>
</dbReference>
<protein>
    <recommendedName>
        <fullName evidence="6">Cyclic-di-AMP phosphodiesterase</fullName>
        <ecNumber evidence="6">3.1.4.-</ecNumber>
    </recommendedName>
</protein>
<evidence type="ECO:0000313" key="13">
    <source>
        <dbReference type="EMBL" id="PST39900.1"/>
    </source>
</evidence>
<organism evidence="13 14">
    <name type="scientific">Faecalibacillus faecis</name>
    <dbReference type="NCBI Taxonomy" id="1982628"/>
    <lineage>
        <taxon>Bacteria</taxon>
        <taxon>Bacillati</taxon>
        <taxon>Bacillota</taxon>
        <taxon>Erysipelotrichia</taxon>
        <taxon>Erysipelotrichales</taxon>
        <taxon>Coprobacillaceae</taxon>
        <taxon>Faecalibacillus</taxon>
    </lineage>
</organism>
<dbReference type="PANTHER" id="PTHR47618:SF2">
    <property type="entry name" value="CYCLIC-DI-AMP PHOSPHODIESTERASE GDPP"/>
    <property type="match status" value="1"/>
</dbReference>
<sequence>MIKKLMQFRNMVIVLLIVEVVISLLVYMFFPSTIAFALMVYIFIKNILCSIAIYYIHQTIVESNYSVQDALHAEAKNALIFGGIGLIKYDENRNIEWVSDLLYELGLRVVGKKLLEWQPLLATLFEDDDVRTIDINSRRYEVYNSKATRLLYLKDVTDLTTIQKEYTDQQLCVAYLTIDNYDDSIEYADEQKSVMIETTSRQMIFDWAKDNGIILKRYKEDGYLAIFNERIYRKQVEVHFSILDEFKTKMEEIGAVMSLSIGIGRGSKVLRELDELAFSAISLSYSRGGDQVAVKTLDEEIRYFGGNSENSEKANRVRARVISQTLASLIKQSENVLVMGHKQSDLDSFGASLAIKKFVDAFEKKAYVILDESSLEEKTGNIARKLMKEDMYKGSIIPPMKAMDLINEETLLICVDNHKPTLAISEEVIDKADKVVVIDHHRRGEDFMDSPILTYLEPAASSTVELIVELFEYQRVEIEVLPMEATVMYAGMLIDTNYFRTHVGSRTFQVASKLKEMQANVSKAYEILQDDYKTTLEKMNISANAYRFGNDALIAYGNEEDIHTRPLLAKVGNELLNISEIKAVFVVGRIDKDKIAISARSKTGINVQLIMEKLGGGGHFSMAACQVEEKSIKETINKLEEAIDQYLDERG</sequence>
<feature type="binding site" evidence="7">
    <location>
        <position position="345"/>
    </location>
    <ligand>
        <name>Mn(2+)</name>
        <dbReference type="ChEBI" id="CHEBI:29035"/>
        <label>1</label>
    </ligand>
</feature>
<dbReference type="SUPFAM" id="SSF64182">
    <property type="entry name" value="DHH phosphoesterases"/>
    <property type="match status" value="1"/>
</dbReference>
<evidence type="ECO:0000256" key="3">
    <source>
        <dbReference type="ARBA" id="ARBA00022692"/>
    </source>
</evidence>
<keyword evidence="7" id="KW-0479">Metal-binding</keyword>
<feature type="binding site" evidence="7">
    <location>
        <position position="341"/>
    </location>
    <ligand>
        <name>Mn(2+)</name>
        <dbReference type="ChEBI" id="CHEBI:29035"/>
        <label>1</label>
    </ligand>
</feature>
<feature type="domain" description="DHHA1" evidence="11">
    <location>
        <begin position="567"/>
        <end position="645"/>
    </location>
</feature>
<evidence type="ECO:0000256" key="9">
    <source>
        <dbReference type="SAM" id="Phobius"/>
    </source>
</evidence>
<evidence type="ECO:0000256" key="5">
    <source>
        <dbReference type="ARBA" id="ARBA00023136"/>
    </source>
</evidence>
<dbReference type="Gene3D" id="3.90.1640.10">
    <property type="entry name" value="inorganic pyrophosphatase (n-terminal core)"/>
    <property type="match status" value="1"/>
</dbReference>
<dbReference type="EMBL" id="PYLP01000010">
    <property type="protein sequence ID" value="PST39900.1"/>
    <property type="molecule type" value="Genomic_DNA"/>
</dbReference>
<evidence type="ECO:0000259" key="12">
    <source>
        <dbReference type="Pfam" id="PF21370"/>
    </source>
</evidence>
<dbReference type="InterPro" id="IPR049553">
    <property type="entry name" value="GdpP-like_PAS"/>
</dbReference>
<keyword evidence="4 9" id="KW-1133">Transmembrane helix</keyword>
<dbReference type="GO" id="GO:0106409">
    <property type="term" value="F:cyclic-di-AMP phosphodiesterase activity"/>
    <property type="evidence" value="ECO:0007669"/>
    <property type="project" value="RHEA"/>
</dbReference>
<dbReference type="GO" id="GO:0016787">
    <property type="term" value="F:hydrolase activity"/>
    <property type="evidence" value="ECO:0007669"/>
    <property type="project" value="UniProtKB-UniRule"/>
</dbReference>
<dbReference type="InterPro" id="IPR051319">
    <property type="entry name" value="Oligoribo/pAp-PDE_c-di-AMP_PDE"/>
</dbReference>
<feature type="coiled-coil region" evidence="8">
    <location>
        <begin position="622"/>
        <end position="649"/>
    </location>
</feature>
<comment type="subcellular location">
    <subcellularLocation>
        <location evidence="1">Cell membrane</location>
        <topology evidence="1">Multi-pass membrane protein</topology>
    </subcellularLocation>
</comment>